<protein>
    <submittedName>
        <fullName evidence="2">Uncharacterized protein</fullName>
    </submittedName>
</protein>
<evidence type="ECO:0000313" key="3">
    <source>
        <dbReference type="Proteomes" id="UP000283509"/>
    </source>
</evidence>
<feature type="compositionally biased region" description="Basic residues" evidence="1">
    <location>
        <begin position="71"/>
        <end position="83"/>
    </location>
</feature>
<proteinExistence type="predicted"/>
<gene>
    <name evidence="2" type="ORF">C7M84_019155</name>
</gene>
<comment type="caution">
    <text evidence="2">The sequence shown here is derived from an EMBL/GenBank/DDBJ whole genome shotgun (WGS) entry which is preliminary data.</text>
</comment>
<feature type="compositionally biased region" description="Basic and acidic residues" evidence="1">
    <location>
        <begin position="133"/>
        <end position="157"/>
    </location>
</feature>
<reference evidence="2 3" key="2">
    <citation type="submission" date="2019-01" db="EMBL/GenBank/DDBJ databases">
        <title>The decoding of complex shrimp genome reveals the adaptation for benthos swimmer, frequently molting mechanism and breeding impact on genome.</title>
        <authorList>
            <person name="Sun Y."/>
            <person name="Gao Y."/>
            <person name="Yu Y."/>
        </authorList>
    </citation>
    <scope>NUCLEOTIDE SEQUENCE [LARGE SCALE GENOMIC DNA]</scope>
    <source>
        <tissue evidence="2">Muscle</tissue>
    </source>
</reference>
<name>A0A3R7MJ06_PENVA</name>
<reference evidence="2 3" key="1">
    <citation type="submission" date="2018-04" db="EMBL/GenBank/DDBJ databases">
        <authorList>
            <person name="Zhang X."/>
            <person name="Yuan J."/>
            <person name="Li F."/>
            <person name="Xiang J."/>
        </authorList>
    </citation>
    <scope>NUCLEOTIDE SEQUENCE [LARGE SCALE GENOMIC DNA]</scope>
    <source>
        <tissue evidence="2">Muscle</tissue>
    </source>
</reference>
<keyword evidence="3" id="KW-1185">Reference proteome</keyword>
<dbReference type="AlphaFoldDB" id="A0A3R7MJ06"/>
<evidence type="ECO:0000313" key="2">
    <source>
        <dbReference type="EMBL" id="ROT62972.1"/>
    </source>
</evidence>
<feature type="compositionally biased region" description="Polar residues" evidence="1">
    <location>
        <begin position="53"/>
        <end position="63"/>
    </location>
</feature>
<organism evidence="2 3">
    <name type="scientific">Penaeus vannamei</name>
    <name type="common">Whiteleg shrimp</name>
    <name type="synonym">Litopenaeus vannamei</name>
    <dbReference type="NCBI Taxonomy" id="6689"/>
    <lineage>
        <taxon>Eukaryota</taxon>
        <taxon>Metazoa</taxon>
        <taxon>Ecdysozoa</taxon>
        <taxon>Arthropoda</taxon>
        <taxon>Crustacea</taxon>
        <taxon>Multicrustacea</taxon>
        <taxon>Malacostraca</taxon>
        <taxon>Eumalacostraca</taxon>
        <taxon>Eucarida</taxon>
        <taxon>Decapoda</taxon>
        <taxon>Dendrobranchiata</taxon>
        <taxon>Penaeoidea</taxon>
        <taxon>Penaeidae</taxon>
        <taxon>Penaeus</taxon>
    </lineage>
</organism>
<dbReference type="Proteomes" id="UP000283509">
    <property type="component" value="Unassembled WGS sequence"/>
</dbReference>
<dbReference type="EMBL" id="QCYY01003512">
    <property type="protein sequence ID" value="ROT62972.1"/>
    <property type="molecule type" value="Genomic_DNA"/>
</dbReference>
<feature type="compositionally biased region" description="Basic and acidic residues" evidence="1">
    <location>
        <begin position="101"/>
        <end position="126"/>
    </location>
</feature>
<feature type="region of interest" description="Disordered" evidence="1">
    <location>
        <begin position="53"/>
        <end position="165"/>
    </location>
</feature>
<accession>A0A3R7MJ06</accession>
<sequence>MLEKRMNSRWASSPLSRLLPFVGAGRVQIESFLGYWDRRFSCCAAARSSTLWNGRTRPGTTLQVRPGPRARPQRRLRRRRRPRQAPPTMPNWSLLDALYGPRHETHAGGNKMTHDEGHETRHDEGHKKHGEGHKKYDEGHKTTHDEGHKTTRDEGHDRRHRPKANSDLVIRIPKTEASDLIVQILHGLDRIRRRGPYRHSVEGGLPARSGRGRRVA</sequence>
<evidence type="ECO:0000256" key="1">
    <source>
        <dbReference type="SAM" id="MobiDB-lite"/>
    </source>
</evidence>